<evidence type="ECO:0000313" key="4">
    <source>
        <dbReference type="Proteomes" id="UP000319068"/>
    </source>
</evidence>
<evidence type="ECO:0000259" key="1">
    <source>
        <dbReference type="Pfam" id="PF16640"/>
    </source>
</evidence>
<dbReference type="InterPro" id="IPR058094">
    <property type="entry name" value="Ig-like_OmpL47-like"/>
</dbReference>
<accession>A0ABX5XL54</accession>
<feature type="domain" description="Bacterial Ig-like" evidence="1">
    <location>
        <begin position="122"/>
        <end position="203"/>
    </location>
</feature>
<feature type="domain" description="Bacterial Ig-like" evidence="1">
    <location>
        <begin position="214"/>
        <end position="302"/>
    </location>
</feature>
<dbReference type="Pfam" id="PF19077">
    <property type="entry name" value="Big_13"/>
    <property type="match status" value="1"/>
</dbReference>
<protein>
    <submittedName>
        <fullName evidence="3">Ig-like domain repeat protein</fullName>
    </submittedName>
</protein>
<dbReference type="Proteomes" id="UP000319068">
    <property type="component" value="Chromosome"/>
</dbReference>
<dbReference type="EMBL" id="CP041694">
    <property type="protein sequence ID" value="QDP76907.1"/>
    <property type="molecule type" value="Genomic_DNA"/>
</dbReference>
<gene>
    <name evidence="3" type="ORF">FOG94_01810</name>
</gene>
<keyword evidence="4" id="KW-1185">Reference proteome</keyword>
<evidence type="ECO:0000313" key="3">
    <source>
        <dbReference type="EMBL" id="QDP76907.1"/>
    </source>
</evidence>
<dbReference type="NCBIfam" id="NF047446">
    <property type="entry name" value="barrel_OmpL47"/>
    <property type="match status" value="1"/>
</dbReference>
<dbReference type="Pfam" id="PF16640">
    <property type="entry name" value="Big_3_5"/>
    <property type="match status" value="2"/>
</dbReference>
<sequence length="304" mass="30234">MVGAGAADVTAPTVAHTLAPETPTGVGGVFNEPVRFSVQATDDGAVASVQYSRDAGATWTNLAANQQYGVTFSQDGAYDLLYRATDTGGNVSEAGAVSFTIDLDAPDEPTVASATTVSVGAARVSYDAPGEAVVTVTGEGGTPTGEVVLTTGETEVGRGTLADGTATIAIDPSLAVGTHTLTATYGADGVYTASAGTVRLTVAQARSTTTGSVAPNPVKPAVAAKATLHVESSTGVVPTGDVQVTVRRNNGTVASLTGTLDEAGDVVVTLPKLAATGTYQVQARYQGSAGVAPSTVNLTLTVRS</sequence>
<evidence type="ECO:0000259" key="2">
    <source>
        <dbReference type="Pfam" id="PF19077"/>
    </source>
</evidence>
<reference evidence="3 4" key="1">
    <citation type="submission" date="2019-07" db="EMBL/GenBank/DDBJ databases">
        <title>Complete Genome Sequence and Methylome Analysis of Arthrobacter luteus NEB113.</title>
        <authorList>
            <person name="Fomenkov A."/>
            <person name="Anton B.P."/>
            <person name="Vincze T."/>
            <person name="Roberts R.J."/>
        </authorList>
    </citation>
    <scope>NUCLEOTIDE SEQUENCE [LARGE SCALE GENOMIC DNA]</scope>
    <source>
        <strain evidence="3 4">NEB113</strain>
    </source>
</reference>
<proteinExistence type="predicted"/>
<dbReference type="Gene3D" id="2.60.40.10">
    <property type="entry name" value="Immunoglobulins"/>
    <property type="match status" value="3"/>
</dbReference>
<dbReference type="InterPro" id="IPR044016">
    <property type="entry name" value="Big_13"/>
</dbReference>
<organism evidence="3 4">
    <name type="scientific">Cellulosimicrobium cellulans</name>
    <name type="common">Arthrobacter luteus</name>
    <dbReference type="NCBI Taxonomy" id="1710"/>
    <lineage>
        <taxon>Bacteria</taxon>
        <taxon>Bacillati</taxon>
        <taxon>Actinomycetota</taxon>
        <taxon>Actinomycetes</taxon>
        <taxon>Micrococcales</taxon>
        <taxon>Promicromonosporaceae</taxon>
        <taxon>Cellulosimicrobium</taxon>
    </lineage>
</organism>
<dbReference type="InterPro" id="IPR032109">
    <property type="entry name" value="Big_3_5"/>
</dbReference>
<dbReference type="InterPro" id="IPR013783">
    <property type="entry name" value="Ig-like_fold"/>
</dbReference>
<name>A0ABX5XL54_CELCE</name>
<feature type="domain" description="Bacterial Ig-like" evidence="2">
    <location>
        <begin position="35"/>
        <end position="102"/>
    </location>
</feature>